<dbReference type="RefSeq" id="WP_106364705.1">
    <property type="nucleotide sequence ID" value="NZ_PVTJ01000005.1"/>
</dbReference>
<keyword evidence="1" id="KW-1133">Transmembrane helix</keyword>
<protein>
    <submittedName>
        <fullName evidence="2">Uncharacterized protein</fullName>
    </submittedName>
</protein>
<evidence type="ECO:0000313" key="3">
    <source>
        <dbReference type="Proteomes" id="UP000238176"/>
    </source>
</evidence>
<reference evidence="2 3" key="1">
    <citation type="submission" date="2018-03" db="EMBL/GenBank/DDBJ databases">
        <title>Genomic Encyclopedia of Type Strains, Phase III (KMG-III): the genomes of soil and plant-associated and newly described type strains.</title>
        <authorList>
            <person name="Whitman W."/>
        </authorList>
    </citation>
    <scope>NUCLEOTIDE SEQUENCE [LARGE SCALE GENOMIC DNA]</scope>
    <source>
        <strain evidence="2 3">CGMCC 4.7067</strain>
    </source>
</reference>
<feature type="transmembrane region" description="Helical" evidence="1">
    <location>
        <begin position="21"/>
        <end position="40"/>
    </location>
</feature>
<feature type="transmembrane region" description="Helical" evidence="1">
    <location>
        <begin position="60"/>
        <end position="79"/>
    </location>
</feature>
<dbReference type="AlphaFoldDB" id="A0A2T0UL31"/>
<evidence type="ECO:0000256" key="1">
    <source>
        <dbReference type="SAM" id="Phobius"/>
    </source>
</evidence>
<sequence>MAKRAAGEQVTIRNPIERASWAWAGIGLAVAVGTVLWMIAAGGETIMVRDRYVWMYETEAYAWQPPLYLGLALLGYPLVRSLMLLRPLPAARLDPAGITLLDGAKVRAKWAEVDRVVLWRQRAKRFGVESWAPRIGVVRRGERTDNFRRAAEARHWTAADLRDNGVPAWLPGGIHKCSARLHPARAGVLAAAVARFAPDVAVVDEREPDGPAPVPPV</sequence>
<evidence type="ECO:0000313" key="2">
    <source>
        <dbReference type="EMBL" id="PRY58643.1"/>
    </source>
</evidence>
<gene>
    <name evidence="2" type="ORF">B0I28_105358</name>
</gene>
<keyword evidence="1" id="KW-0472">Membrane</keyword>
<accession>A0A2T0UL31</accession>
<comment type="caution">
    <text evidence="2">The sequence shown here is derived from an EMBL/GenBank/DDBJ whole genome shotgun (WGS) entry which is preliminary data.</text>
</comment>
<dbReference type="EMBL" id="PVTJ01000005">
    <property type="protein sequence ID" value="PRY58643.1"/>
    <property type="molecule type" value="Genomic_DNA"/>
</dbReference>
<dbReference type="OrthoDB" id="5181553at2"/>
<keyword evidence="1" id="KW-0812">Transmembrane</keyword>
<proteinExistence type="predicted"/>
<organism evidence="2 3">
    <name type="scientific">Glycomyces artemisiae</name>
    <dbReference type="NCBI Taxonomy" id="1076443"/>
    <lineage>
        <taxon>Bacteria</taxon>
        <taxon>Bacillati</taxon>
        <taxon>Actinomycetota</taxon>
        <taxon>Actinomycetes</taxon>
        <taxon>Glycomycetales</taxon>
        <taxon>Glycomycetaceae</taxon>
        <taxon>Glycomyces</taxon>
    </lineage>
</organism>
<dbReference type="Proteomes" id="UP000238176">
    <property type="component" value="Unassembled WGS sequence"/>
</dbReference>
<name>A0A2T0UL31_9ACTN</name>
<keyword evidence="3" id="KW-1185">Reference proteome</keyword>